<sequence length="201" mass="22597">MFAMVYSLIEVLTFPVMFCKGRSLCIASDGPFSSYRPIGVPLVSLYCGSFGMCISLLALHFFYRYIAVCKPDKLYYFEGKRIIYTLIPCYTILVIWTSNVYFLMSIDAEKEAIYQYTLLPLFTMYLPAGCFIILPIFGIELGAEANKTGAFIGVYPALDPLIAILLIKEFRSFIFCQKKSLAKVSTTTGRVDKPASTFQAT</sequence>
<dbReference type="Pfam" id="PF10326">
    <property type="entry name" value="7TM_GPCR_Str"/>
    <property type="match status" value="1"/>
</dbReference>
<dbReference type="EMBL" id="WUAV01000006">
    <property type="protein sequence ID" value="KAF1748484.1"/>
    <property type="molecule type" value="Genomic_DNA"/>
</dbReference>
<evidence type="ECO:0000256" key="1">
    <source>
        <dbReference type="SAM" id="Phobius"/>
    </source>
</evidence>
<reference evidence="2 3" key="1">
    <citation type="submission" date="2019-12" db="EMBL/GenBank/DDBJ databases">
        <title>Chromosome-level assembly of the Caenorhabditis remanei genome.</title>
        <authorList>
            <person name="Teterina A.A."/>
            <person name="Willis J.H."/>
            <person name="Phillips P.C."/>
        </authorList>
    </citation>
    <scope>NUCLEOTIDE SEQUENCE [LARGE SCALE GENOMIC DNA]</scope>
    <source>
        <strain evidence="2 3">PX506</strain>
        <tissue evidence="2">Whole organism</tissue>
    </source>
</reference>
<dbReference type="GO" id="GO:0038022">
    <property type="term" value="F:G protein-coupled olfactory receptor activity"/>
    <property type="evidence" value="ECO:0007669"/>
    <property type="project" value="TreeGrafter"/>
</dbReference>
<keyword evidence="1" id="KW-0812">Transmembrane</keyword>
<accession>A0A6A5G1H9</accession>
<dbReference type="PANTHER" id="PTHR22943:SF253">
    <property type="entry name" value="SEVEN TM RECEPTOR"/>
    <property type="match status" value="1"/>
</dbReference>
<organism evidence="2 3">
    <name type="scientific">Caenorhabditis remanei</name>
    <name type="common">Caenorhabditis vulgaris</name>
    <dbReference type="NCBI Taxonomy" id="31234"/>
    <lineage>
        <taxon>Eukaryota</taxon>
        <taxon>Metazoa</taxon>
        <taxon>Ecdysozoa</taxon>
        <taxon>Nematoda</taxon>
        <taxon>Chromadorea</taxon>
        <taxon>Rhabditida</taxon>
        <taxon>Rhabditina</taxon>
        <taxon>Rhabditomorpha</taxon>
        <taxon>Rhabditoidea</taxon>
        <taxon>Rhabditidae</taxon>
        <taxon>Peloderinae</taxon>
        <taxon>Caenorhabditis</taxon>
    </lineage>
</organism>
<dbReference type="GO" id="GO:0042048">
    <property type="term" value="P:olfactory behavior"/>
    <property type="evidence" value="ECO:0007669"/>
    <property type="project" value="TreeGrafter"/>
</dbReference>
<dbReference type="GO" id="GO:0005886">
    <property type="term" value="C:plasma membrane"/>
    <property type="evidence" value="ECO:0007669"/>
    <property type="project" value="TreeGrafter"/>
</dbReference>
<dbReference type="GeneID" id="9826104"/>
<feature type="transmembrane region" description="Helical" evidence="1">
    <location>
        <begin position="116"/>
        <end position="137"/>
    </location>
</feature>
<keyword evidence="1" id="KW-0472">Membrane</keyword>
<comment type="caution">
    <text evidence="2">The sequence shown here is derived from an EMBL/GenBank/DDBJ whole genome shotgun (WGS) entry which is preliminary data.</text>
</comment>
<dbReference type="PANTHER" id="PTHR22943">
    <property type="entry name" value="7-TRANSMEMBRANE DOMAIN RECEPTOR C.ELEGANS"/>
    <property type="match status" value="1"/>
</dbReference>
<dbReference type="RefSeq" id="XP_053579699.1">
    <property type="nucleotide sequence ID" value="XM_053736133.1"/>
</dbReference>
<keyword evidence="1" id="KW-1133">Transmembrane helix</keyword>
<dbReference type="CTD" id="9826104"/>
<dbReference type="SUPFAM" id="SSF81321">
    <property type="entry name" value="Family A G protein-coupled receptor-like"/>
    <property type="match status" value="1"/>
</dbReference>
<name>A0A6A5G1H9_CAERE</name>
<dbReference type="AlphaFoldDB" id="A0A6A5G1H9"/>
<proteinExistence type="predicted"/>
<dbReference type="Proteomes" id="UP000483820">
    <property type="component" value="Chromosome X"/>
</dbReference>
<feature type="transmembrane region" description="Helical" evidence="1">
    <location>
        <begin position="43"/>
        <end position="63"/>
    </location>
</feature>
<dbReference type="InterPro" id="IPR019428">
    <property type="entry name" value="7TM_GPCR_serpentine_rcpt_Str"/>
</dbReference>
<protein>
    <submittedName>
        <fullName evidence="2">Uncharacterized protein</fullName>
    </submittedName>
</protein>
<gene>
    <name evidence="2" type="ORF">GCK72_024951</name>
</gene>
<feature type="transmembrane region" description="Helical" evidence="1">
    <location>
        <begin position="149"/>
        <end position="167"/>
    </location>
</feature>
<feature type="transmembrane region" description="Helical" evidence="1">
    <location>
        <begin position="83"/>
        <end position="104"/>
    </location>
</feature>
<dbReference type="KEGG" id="crq:GCK72_024951"/>
<evidence type="ECO:0000313" key="3">
    <source>
        <dbReference type="Proteomes" id="UP000483820"/>
    </source>
</evidence>
<evidence type="ECO:0000313" key="2">
    <source>
        <dbReference type="EMBL" id="KAF1748484.1"/>
    </source>
</evidence>